<evidence type="ECO:0000259" key="1">
    <source>
        <dbReference type="Pfam" id="PF01370"/>
    </source>
</evidence>
<dbReference type="PANTHER" id="PTHR11092">
    <property type="entry name" value="SUGAR NUCLEOTIDE EPIMERASE RELATED"/>
    <property type="match status" value="1"/>
</dbReference>
<reference evidence="3" key="1">
    <citation type="submission" date="2018-05" db="EMBL/GenBank/DDBJ databases">
        <authorList>
            <person name="Lanie J.A."/>
            <person name="Ng W.-L."/>
            <person name="Kazmierczak K.M."/>
            <person name="Andrzejewski T.M."/>
            <person name="Davidsen T.M."/>
            <person name="Wayne K.J."/>
            <person name="Tettelin H."/>
            <person name="Glass J.I."/>
            <person name="Rusch D."/>
            <person name="Podicherti R."/>
            <person name="Tsui H.-C.T."/>
            <person name="Winkler M.E."/>
        </authorList>
    </citation>
    <scope>NUCLEOTIDE SEQUENCE</scope>
</reference>
<dbReference type="NCBIfam" id="TIGR01777">
    <property type="entry name" value="yfcH"/>
    <property type="match status" value="1"/>
</dbReference>
<dbReference type="SUPFAM" id="SSF51735">
    <property type="entry name" value="NAD(P)-binding Rossmann-fold domains"/>
    <property type="match status" value="1"/>
</dbReference>
<dbReference type="InterPro" id="IPR036291">
    <property type="entry name" value="NAD(P)-bd_dom_sf"/>
</dbReference>
<dbReference type="CDD" id="cd07820">
    <property type="entry name" value="SRPBCC_3"/>
    <property type="match status" value="1"/>
</dbReference>
<dbReference type="InterPro" id="IPR010099">
    <property type="entry name" value="SDR39U1"/>
</dbReference>
<dbReference type="Pfam" id="PF01370">
    <property type="entry name" value="Epimerase"/>
    <property type="match status" value="1"/>
</dbReference>
<evidence type="ECO:0000259" key="2">
    <source>
        <dbReference type="Pfam" id="PF08338"/>
    </source>
</evidence>
<protein>
    <recommendedName>
        <fullName evidence="4">NAD-dependent epimerase/dehydratase domain-containing protein</fullName>
    </recommendedName>
</protein>
<accession>A0A382EDH7</accession>
<dbReference type="SUPFAM" id="SSF55961">
    <property type="entry name" value="Bet v1-like"/>
    <property type="match status" value="1"/>
</dbReference>
<dbReference type="CDD" id="cd05242">
    <property type="entry name" value="SDR_a8"/>
    <property type="match status" value="1"/>
</dbReference>
<dbReference type="AlphaFoldDB" id="A0A382EDH7"/>
<gene>
    <name evidence="3" type="ORF">METZ01_LOCUS201700</name>
</gene>
<dbReference type="InterPro" id="IPR023393">
    <property type="entry name" value="START-like_dom_sf"/>
</dbReference>
<evidence type="ECO:0008006" key="4">
    <source>
        <dbReference type="Google" id="ProtNLM"/>
    </source>
</evidence>
<evidence type="ECO:0000313" key="3">
    <source>
        <dbReference type="EMBL" id="SVB48846.1"/>
    </source>
</evidence>
<dbReference type="Gene3D" id="3.30.530.20">
    <property type="match status" value="1"/>
</dbReference>
<sequence>MKILVTGATGFVGKTLLPLLVEKGHKIIVLTRDAKAAQVRLPVACKIYEWGKDLLRKEEGIEVVINLCGENVASGFWTKKRKQIIYDSRVVSTRNLIEFFRKNTNPIKTWISASAIGIYENSIIPNESSPSGRGFLAKVCKDWEEETFKVKDLGIRAVAFRIGMVLGFDGGAIEKMLPLFKLGLGGNIGDGSQWMSWIHVRDLAGLIIEAIDNTSYEGPVNAVSPNPVTNRDFTSALAENIKRPAIFNIPTWVLKILLGEMSQILIGSQKVSSDILKKLDYKFIYPKIKGALKNIGDQTGHTLLVEQWVPQSSKNIFEFFADPHNLEALTPKFLKFKILKVTSTPIQEGTLLDYSLKIRGMPVRWQSKITEYIPLIRFADRQTRGPYCFWHHIHEFIEKDGGTIIRDRVFYKLPGWVPGDIIAYRFVRKELEKIFLHRREVVAELFHPEE</sequence>
<organism evidence="3">
    <name type="scientific">marine metagenome</name>
    <dbReference type="NCBI Taxonomy" id="408172"/>
    <lineage>
        <taxon>unclassified sequences</taxon>
        <taxon>metagenomes</taxon>
        <taxon>ecological metagenomes</taxon>
    </lineage>
</organism>
<dbReference type="PANTHER" id="PTHR11092:SF0">
    <property type="entry name" value="EPIMERASE FAMILY PROTEIN SDR39U1"/>
    <property type="match status" value="1"/>
</dbReference>
<name>A0A382EDH7_9ZZZZ</name>
<feature type="domain" description="DUF1731" evidence="2">
    <location>
        <begin position="249"/>
        <end position="295"/>
    </location>
</feature>
<dbReference type="InterPro" id="IPR001509">
    <property type="entry name" value="Epimerase_deHydtase"/>
</dbReference>
<dbReference type="EMBL" id="UINC01044005">
    <property type="protein sequence ID" value="SVB48846.1"/>
    <property type="molecule type" value="Genomic_DNA"/>
</dbReference>
<feature type="domain" description="NAD-dependent epimerase/dehydratase" evidence="1">
    <location>
        <begin position="3"/>
        <end position="213"/>
    </location>
</feature>
<proteinExistence type="predicted"/>
<dbReference type="Gene3D" id="3.40.50.720">
    <property type="entry name" value="NAD(P)-binding Rossmann-like Domain"/>
    <property type="match status" value="1"/>
</dbReference>
<dbReference type="InterPro" id="IPR013549">
    <property type="entry name" value="DUF1731"/>
</dbReference>
<dbReference type="Pfam" id="PF08338">
    <property type="entry name" value="DUF1731"/>
    <property type="match status" value="1"/>
</dbReference>